<protein>
    <submittedName>
        <fullName evidence="1">Uncharacterized protein</fullName>
    </submittedName>
</protein>
<accession>A0ABD6M2K5</accession>
<dbReference type="EMBL" id="SUQN01000005">
    <property type="protein sequence ID" value="NTZ51287.1"/>
    <property type="molecule type" value="Genomic_DNA"/>
</dbReference>
<keyword evidence="2" id="KW-1185">Reference proteome</keyword>
<evidence type="ECO:0000313" key="2">
    <source>
        <dbReference type="Proteomes" id="UP000729009"/>
    </source>
</evidence>
<gene>
    <name evidence="1" type="ORF">FCH32_13410</name>
</gene>
<evidence type="ECO:0000313" key="1">
    <source>
        <dbReference type="EMBL" id="NTZ51287.1"/>
    </source>
</evidence>
<proteinExistence type="predicted"/>
<comment type="caution">
    <text evidence="1">The sequence shown here is derived from an EMBL/GenBank/DDBJ whole genome shotgun (WGS) entry which is preliminary data.</text>
</comment>
<dbReference type="AlphaFoldDB" id="A0ABD6M2K5"/>
<reference evidence="1 2" key="1">
    <citation type="submission" date="2019-05" db="EMBL/GenBank/DDBJ databases">
        <title>Draft genomes of bacterial isolates retrieved from different Forrest soils.</title>
        <authorList>
            <person name="Soares-Castro P."/>
            <person name="Santos P.M."/>
        </authorList>
    </citation>
    <scope>NUCLEOTIDE SEQUENCE [LARGE SCALE GENOMIC DNA]</scope>
    <source>
        <strain evidence="1 2">UMG736</strain>
    </source>
</reference>
<dbReference type="Proteomes" id="UP000729009">
    <property type="component" value="Unassembled WGS sequence"/>
</dbReference>
<sequence>MLEGYFGNGPAEKDRKRLLAVQAALEISKATVASATAIAGVKSGYDLEHVTKKVEALADAIQAALDK</sequence>
<name>A0ABD6M2K5_9ENTR</name>
<dbReference type="RefSeq" id="WP_049268775.1">
    <property type="nucleotide sequence ID" value="NZ_QVEK01000001.1"/>
</dbReference>
<organism evidence="1 2">
    <name type="scientific">Citrobacter gillenii</name>
    <dbReference type="NCBI Taxonomy" id="67828"/>
    <lineage>
        <taxon>Bacteria</taxon>
        <taxon>Pseudomonadati</taxon>
        <taxon>Pseudomonadota</taxon>
        <taxon>Gammaproteobacteria</taxon>
        <taxon>Enterobacterales</taxon>
        <taxon>Enterobacteriaceae</taxon>
        <taxon>Citrobacter</taxon>
        <taxon>Citrobacter freundii complex</taxon>
    </lineage>
</organism>